<dbReference type="EMBL" id="CP013140">
    <property type="protein sequence ID" value="ALN56261.1"/>
    <property type="molecule type" value="Genomic_DNA"/>
</dbReference>
<dbReference type="KEGG" id="lez:GLE_0903"/>
<evidence type="ECO:0000313" key="3">
    <source>
        <dbReference type="Proteomes" id="UP000061569"/>
    </source>
</evidence>
<protein>
    <submittedName>
        <fullName evidence="2">Uncharacterized protein</fullName>
    </submittedName>
</protein>
<dbReference type="STRING" id="69.GLE_0903"/>
<name>A0A0S2DCK4_LYSEN</name>
<proteinExistence type="predicted"/>
<sequence>MHSVLTTGKYNHASPAPAQPGGAGAADRRQEATIGTNA</sequence>
<gene>
    <name evidence="2" type="ORF">GLE_0903</name>
</gene>
<dbReference type="AlphaFoldDB" id="A0A0S2DCK4"/>
<evidence type="ECO:0000313" key="2">
    <source>
        <dbReference type="EMBL" id="ALN56261.1"/>
    </source>
</evidence>
<feature type="region of interest" description="Disordered" evidence="1">
    <location>
        <begin position="1"/>
        <end position="38"/>
    </location>
</feature>
<reference evidence="2 3" key="1">
    <citation type="submission" date="2015-11" db="EMBL/GenBank/DDBJ databases">
        <title>Genome sequences of Lysobacter enzymogenes strain C3 and Lysobacter antibioticus ATCC 29479.</title>
        <authorList>
            <person name="Kobayashi D.Y."/>
        </authorList>
    </citation>
    <scope>NUCLEOTIDE SEQUENCE [LARGE SCALE GENOMIC DNA]</scope>
    <source>
        <strain evidence="2 3">C3</strain>
    </source>
</reference>
<organism evidence="2 3">
    <name type="scientific">Lysobacter enzymogenes</name>
    <dbReference type="NCBI Taxonomy" id="69"/>
    <lineage>
        <taxon>Bacteria</taxon>
        <taxon>Pseudomonadati</taxon>
        <taxon>Pseudomonadota</taxon>
        <taxon>Gammaproteobacteria</taxon>
        <taxon>Lysobacterales</taxon>
        <taxon>Lysobacteraceae</taxon>
        <taxon>Lysobacter</taxon>
    </lineage>
</organism>
<accession>A0A0S2DCK4</accession>
<dbReference type="Proteomes" id="UP000061569">
    <property type="component" value="Chromosome"/>
</dbReference>
<evidence type="ECO:0000256" key="1">
    <source>
        <dbReference type="SAM" id="MobiDB-lite"/>
    </source>
</evidence>